<feature type="transmembrane region" description="Helical" evidence="2">
    <location>
        <begin position="16"/>
        <end position="35"/>
    </location>
</feature>
<evidence type="ECO:0008006" key="5">
    <source>
        <dbReference type="Google" id="ProtNLM"/>
    </source>
</evidence>
<organism evidence="3 4">
    <name type="scientific">Hymenobacter canadensis</name>
    <dbReference type="NCBI Taxonomy" id="2999067"/>
    <lineage>
        <taxon>Bacteria</taxon>
        <taxon>Pseudomonadati</taxon>
        <taxon>Bacteroidota</taxon>
        <taxon>Cytophagia</taxon>
        <taxon>Cytophagales</taxon>
        <taxon>Hymenobacteraceae</taxon>
        <taxon>Hymenobacter</taxon>
    </lineage>
</organism>
<proteinExistence type="predicted"/>
<evidence type="ECO:0000313" key="4">
    <source>
        <dbReference type="Proteomes" id="UP001211005"/>
    </source>
</evidence>
<evidence type="ECO:0000256" key="2">
    <source>
        <dbReference type="SAM" id="Phobius"/>
    </source>
</evidence>
<name>A0ABY7LSD6_9BACT</name>
<evidence type="ECO:0000256" key="1">
    <source>
        <dbReference type="SAM" id="MobiDB-lite"/>
    </source>
</evidence>
<protein>
    <recommendedName>
        <fullName evidence="5">DUF4389 domain-containing protein</fullName>
    </recommendedName>
</protein>
<dbReference type="RefSeq" id="WP_269561363.1">
    <property type="nucleotide sequence ID" value="NZ_CP114767.1"/>
</dbReference>
<sequence>MHAPLTFPVLRRVVRALAYLLFQLALVGAFVLRSVGALRLPFRFGNADEASQPERGGARTLPSARLRPRPAFR</sequence>
<evidence type="ECO:0000313" key="3">
    <source>
        <dbReference type="EMBL" id="WBA43323.1"/>
    </source>
</evidence>
<keyword evidence="2" id="KW-0812">Transmembrane</keyword>
<keyword evidence="2" id="KW-1133">Transmembrane helix</keyword>
<gene>
    <name evidence="3" type="ORF">O3303_07080</name>
</gene>
<dbReference type="EMBL" id="CP114767">
    <property type="protein sequence ID" value="WBA43323.1"/>
    <property type="molecule type" value="Genomic_DNA"/>
</dbReference>
<reference evidence="3 4" key="1">
    <citation type="submission" date="2022-12" db="EMBL/GenBank/DDBJ databases">
        <title>Hymenobacter canadensis sp. nov. isolated from lake water of the Cambridge Bay, Canada.</title>
        <authorList>
            <person name="Kim W.H."/>
            <person name="Lee Y.M."/>
        </authorList>
    </citation>
    <scope>NUCLEOTIDE SEQUENCE [LARGE SCALE GENOMIC DNA]</scope>
    <source>
        <strain evidence="3 4">PAMC 29467</strain>
    </source>
</reference>
<dbReference type="Proteomes" id="UP001211005">
    <property type="component" value="Chromosome"/>
</dbReference>
<keyword evidence="4" id="KW-1185">Reference proteome</keyword>
<feature type="region of interest" description="Disordered" evidence="1">
    <location>
        <begin position="47"/>
        <end position="73"/>
    </location>
</feature>
<accession>A0ABY7LSD6</accession>
<keyword evidence="2" id="KW-0472">Membrane</keyword>